<comment type="caution">
    <text evidence="1">The sequence shown here is derived from an EMBL/GenBank/DDBJ whole genome shotgun (WGS) entry which is preliminary data.</text>
</comment>
<accession>A0ABS4Z128</accession>
<dbReference type="EMBL" id="JAGIOI010000001">
    <property type="protein sequence ID" value="MBP2414728.1"/>
    <property type="molecule type" value="Genomic_DNA"/>
</dbReference>
<dbReference type="Proteomes" id="UP000711614">
    <property type="component" value="Unassembled WGS sequence"/>
</dbReference>
<organism evidence="1 2">
    <name type="scientific">Arthrobacter stackebrandtii</name>
    <dbReference type="NCBI Taxonomy" id="272161"/>
    <lineage>
        <taxon>Bacteria</taxon>
        <taxon>Bacillati</taxon>
        <taxon>Actinomycetota</taxon>
        <taxon>Actinomycetes</taxon>
        <taxon>Micrococcales</taxon>
        <taxon>Micrococcaceae</taxon>
        <taxon>Arthrobacter</taxon>
    </lineage>
</organism>
<keyword evidence="2" id="KW-1185">Reference proteome</keyword>
<evidence type="ECO:0000313" key="2">
    <source>
        <dbReference type="Proteomes" id="UP000711614"/>
    </source>
</evidence>
<proteinExistence type="predicted"/>
<evidence type="ECO:0000313" key="1">
    <source>
        <dbReference type="EMBL" id="MBP2414728.1"/>
    </source>
</evidence>
<sequence>MEPLLLHFLPYSRRGEGAGPGAGLENGRRKVSLPLTLETRPTPPQGGPVPAVQPVDVASAPLSVLGPADVRGLSDSQIVRRIPRSGDQSMEPNYLAGIELAHPDLPWMFTLGGVVNETLNPWIMLIVLPEAGGNPVGYLPNSPCPVLTLPDAGSVPRPDDAWAFAHVQVHGADSGGEAQGWAGDAQVHAPALRSRLLCPTRLVPETSYVAAVVPTYEVGRLAGLGLDSQAGANGDKWWTPAAGLQLPVYDSWTFRTGPSGDFEDLAGLLHPSDPAVMAQLGSRAVAIEPKGSMLPAHLMQGGFGGGAVPGAFAVPTAIIRIDRSGEPGSTDGVGPLAPDFAGPGGKAAGLHAMLKQLLDPVALAGDEKPLVGPPLYGQWPAQVRNIDGDLDNAGVLADVDKDPGSRQGWIEQLNADPFHRIAAGLGAAVVRRDQEELMRDAWEQLAGLERANRRIRWSALHMAVSATLHDRVMKADPGSQLRFLAPSLGRLRSGPGESFYGKVSASVVSSEVLTTAFTRQARAASLAVRRSAGAVHAGAPAVAAVVSDAVRILRDEPERFQPGRFTAAPMGDRILEDVLTEPRFAGRLTAVLGVDGPAYLDRVKSLPDFLGRLAAAAVTPDVVVPDAGGQGGGGGIGGGRVDGRGGIGGIGELRPNRGGGLGGVGGISLNRGGAAGGLRANRGGGIGGLRLPEGGPVFREELRRRGADGRVEGPVGGQAPMDVANLAARRRWSYQDTTELKNTAAVDVARLSKAQAKDLLDPRLMSERLQVAPARLDFGAVLAAATVDAPLRQKFQDAGAAATGLREAAAGLLGTTTLQGTWLDGAVKNNRLKAVTDAIAADWAQVTPVAAKVSFPAAQAWTAEASTQLAAAVEPVRAYAKMLAFAAEFNPALVRKRPDTAFTPAMAAPTFTKPVVERLKAIDEKWVLGGVDRLEPNSVCLLEVNWKFVESLLAGANHEMAREMLWRRYPTDLRGSCFRRFWDKNAEDIAGMDSWRGALGMHQPAAAGNKRADITLLVLKGDLLRRYPNTVINAVQGVEKPAGTFTPTDNVGEELFRGTLNPDVSYVGLDIAPETLRQVGPADNPTRWYIQLAEPHGEPRFGLDEVPGALPGSNQAPAGLEEADLLPADSWSWQGLNPPPANPARTLHLTPQQCVGENSILTAHSAVAAQRLYQKPFRLLMLGTDYI</sequence>
<dbReference type="RefSeq" id="WP_209682998.1">
    <property type="nucleotide sequence ID" value="NZ_JAGIOI010000001.1"/>
</dbReference>
<protein>
    <submittedName>
        <fullName evidence="1">Uncharacterized protein</fullName>
    </submittedName>
</protein>
<name>A0ABS4Z128_9MICC</name>
<reference evidence="1 2" key="1">
    <citation type="submission" date="2021-03" db="EMBL/GenBank/DDBJ databases">
        <title>Sequencing the genomes of 1000 actinobacteria strains.</title>
        <authorList>
            <person name="Klenk H.-P."/>
        </authorList>
    </citation>
    <scope>NUCLEOTIDE SEQUENCE [LARGE SCALE GENOMIC DNA]</scope>
    <source>
        <strain evidence="1 2">DSM 16005</strain>
    </source>
</reference>
<gene>
    <name evidence="1" type="ORF">JOF48_003527</name>
</gene>